<comment type="caution">
    <text evidence="3">The sequence shown here is derived from an EMBL/GenBank/DDBJ whole genome shotgun (WGS) entry which is preliminary data.</text>
</comment>
<reference evidence="3 4" key="1">
    <citation type="submission" date="2011-08" db="EMBL/GenBank/DDBJ databases">
        <title>The Genome Sequence of Clostridium hathewayi WAL-18680.</title>
        <authorList>
            <consortium name="The Broad Institute Genome Sequencing Platform"/>
            <person name="Earl A."/>
            <person name="Ward D."/>
            <person name="Feldgarden M."/>
            <person name="Gevers D."/>
            <person name="Finegold S.M."/>
            <person name="Summanen P.H."/>
            <person name="Molitoris D.R."/>
            <person name="Song M."/>
            <person name="Daigneault M."/>
            <person name="Allen-Vercoe E."/>
            <person name="Young S.K."/>
            <person name="Zeng Q."/>
            <person name="Gargeya S."/>
            <person name="Fitzgerald M."/>
            <person name="Haas B."/>
            <person name="Abouelleil A."/>
            <person name="Alvarado L."/>
            <person name="Arachchi H.M."/>
            <person name="Berlin A."/>
            <person name="Brown A."/>
            <person name="Chapman S.B."/>
            <person name="Chen Z."/>
            <person name="Dunbar C."/>
            <person name="Freedman E."/>
            <person name="Gearin G."/>
            <person name="Gellesch M."/>
            <person name="Goldberg J."/>
            <person name="Griggs A."/>
            <person name="Gujja S."/>
            <person name="Heiman D."/>
            <person name="Howarth C."/>
            <person name="Larson L."/>
            <person name="Lui A."/>
            <person name="MacDonald P.J.P."/>
            <person name="Montmayeur A."/>
            <person name="Murphy C."/>
            <person name="Neiman D."/>
            <person name="Pearson M."/>
            <person name="Priest M."/>
            <person name="Roberts A."/>
            <person name="Saif S."/>
            <person name="Shea T."/>
            <person name="Shenoy N."/>
            <person name="Sisk P."/>
            <person name="Stolte C."/>
            <person name="Sykes S."/>
            <person name="Wortman J."/>
            <person name="Nusbaum C."/>
            <person name="Birren B."/>
        </authorList>
    </citation>
    <scope>NUCLEOTIDE SEQUENCE [LARGE SCALE GENOMIC DNA]</scope>
    <source>
        <strain evidence="3 4">WAL-18680</strain>
    </source>
</reference>
<evidence type="ECO:0000256" key="2">
    <source>
        <dbReference type="SAM" id="Phobius"/>
    </source>
</evidence>
<keyword evidence="4" id="KW-1185">Reference proteome</keyword>
<dbReference type="AlphaFoldDB" id="G5IE33"/>
<feature type="region of interest" description="Disordered" evidence="1">
    <location>
        <begin position="58"/>
        <end position="78"/>
    </location>
</feature>
<name>G5IE33_9FIRM</name>
<feature type="transmembrane region" description="Helical" evidence="2">
    <location>
        <begin position="26"/>
        <end position="48"/>
    </location>
</feature>
<organism evidence="3 4">
    <name type="scientific">Hungatella hathewayi WAL-18680</name>
    <dbReference type="NCBI Taxonomy" id="742737"/>
    <lineage>
        <taxon>Bacteria</taxon>
        <taxon>Bacillati</taxon>
        <taxon>Bacillota</taxon>
        <taxon>Clostridia</taxon>
        <taxon>Lachnospirales</taxon>
        <taxon>Lachnospiraceae</taxon>
        <taxon>Hungatella</taxon>
    </lineage>
</organism>
<gene>
    <name evidence="3" type="ORF">HMPREF9473_01760</name>
</gene>
<dbReference type="EMBL" id="ADLN01000029">
    <property type="protein sequence ID" value="EHI60269.1"/>
    <property type="molecule type" value="Genomic_DNA"/>
</dbReference>
<dbReference type="Proteomes" id="UP000005384">
    <property type="component" value="Unassembled WGS sequence"/>
</dbReference>
<proteinExistence type="predicted"/>
<evidence type="ECO:0000313" key="4">
    <source>
        <dbReference type="Proteomes" id="UP000005384"/>
    </source>
</evidence>
<dbReference type="HOGENOM" id="CLU_098580_1_0_9"/>
<keyword evidence="2" id="KW-0812">Transmembrane</keyword>
<dbReference type="PATRIC" id="fig|742737.3.peg.1786"/>
<sequence>MSLETGNTEEHQEPYRRKQRSSHASLTVILISLIFCLLVLCGAGYYGAYVLNQAKAQTEEPPGLKAEGNVKTGTLSDPAGRQAELDEIVREGLITFSINATPSLKTGDGEANLLIENPPDNGTRFTVTINRDDTGEEIYKSGYLDPEQYIDNTPLDVTLEKGEYPCTAYFDSYRISDSSYLGRAAAKITIYVLN</sequence>
<dbReference type="RefSeq" id="WP_006779743.1">
    <property type="nucleotide sequence ID" value="NZ_CP040506.1"/>
</dbReference>
<evidence type="ECO:0000256" key="1">
    <source>
        <dbReference type="SAM" id="MobiDB-lite"/>
    </source>
</evidence>
<accession>G5IE33</accession>
<keyword evidence="2" id="KW-1133">Transmembrane helix</keyword>
<evidence type="ECO:0000313" key="3">
    <source>
        <dbReference type="EMBL" id="EHI60269.1"/>
    </source>
</evidence>
<protein>
    <submittedName>
        <fullName evidence="3">Uncharacterized protein</fullName>
    </submittedName>
</protein>
<keyword evidence="2" id="KW-0472">Membrane</keyword>